<dbReference type="AlphaFoldDB" id="A0A9N9JQW3"/>
<feature type="compositionally biased region" description="Polar residues" evidence="1">
    <location>
        <begin position="170"/>
        <end position="183"/>
    </location>
</feature>
<proteinExistence type="predicted"/>
<name>A0A9N9JQW3_9GLOM</name>
<keyword evidence="2" id="KW-0812">Transmembrane</keyword>
<keyword evidence="4" id="KW-1185">Reference proteome</keyword>
<accession>A0A9N9JQW3</accession>
<dbReference type="EMBL" id="CAJVQA010026813">
    <property type="protein sequence ID" value="CAG8790183.1"/>
    <property type="molecule type" value="Genomic_DNA"/>
</dbReference>
<dbReference type="OrthoDB" id="2423770at2759"/>
<feature type="region of interest" description="Disordered" evidence="1">
    <location>
        <begin position="161"/>
        <end position="183"/>
    </location>
</feature>
<protein>
    <submittedName>
        <fullName evidence="3">7654_t:CDS:1</fullName>
    </submittedName>
</protein>
<evidence type="ECO:0000313" key="3">
    <source>
        <dbReference type="EMBL" id="CAG8790183.1"/>
    </source>
</evidence>
<dbReference type="Proteomes" id="UP000789759">
    <property type="component" value="Unassembled WGS sequence"/>
</dbReference>
<sequence length="220" mass="25067">MKNKALHKCISENNPCKRVNELSAPCNQTLPIPTGKESTYQLSTDGNGSACNCNQLYYDSLRSCTHCMESQDHEVFIQPLNEWKNACSQLGTNFTEFPPSYLMPSSQLDGGNSTQIMSLYDANNTTLDILIVICVFETVLIITGIGFCIFYRLRRHKNSTIKSKEHDNSKTSMLKNDVSSTPNTENQLDQQLLFQQFLQFLQFQQQIRSQRLLHDEITPI</sequence>
<evidence type="ECO:0000256" key="1">
    <source>
        <dbReference type="SAM" id="MobiDB-lite"/>
    </source>
</evidence>
<organism evidence="3 4">
    <name type="scientific">Cetraspora pellucida</name>
    <dbReference type="NCBI Taxonomy" id="1433469"/>
    <lineage>
        <taxon>Eukaryota</taxon>
        <taxon>Fungi</taxon>
        <taxon>Fungi incertae sedis</taxon>
        <taxon>Mucoromycota</taxon>
        <taxon>Glomeromycotina</taxon>
        <taxon>Glomeromycetes</taxon>
        <taxon>Diversisporales</taxon>
        <taxon>Gigasporaceae</taxon>
        <taxon>Cetraspora</taxon>
    </lineage>
</organism>
<evidence type="ECO:0000256" key="2">
    <source>
        <dbReference type="SAM" id="Phobius"/>
    </source>
</evidence>
<keyword evidence="2" id="KW-1133">Transmembrane helix</keyword>
<keyword evidence="2" id="KW-0472">Membrane</keyword>
<comment type="caution">
    <text evidence="3">The sequence shown here is derived from an EMBL/GenBank/DDBJ whole genome shotgun (WGS) entry which is preliminary data.</text>
</comment>
<gene>
    <name evidence="3" type="ORF">CPELLU_LOCUS16957</name>
</gene>
<feature type="transmembrane region" description="Helical" evidence="2">
    <location>
        <begin position="129"/>
        <end position="153"/>
    </location>
</feature>
<evidence type="ECO:0000313" key="4">
    <source>
        <dbReference type="Proteomes" id="UP000789759"/>
    </source>
</evidence>
<reference evidence="3" key="1">
    <citation type="submission" date="2021-06" db="EMBL/GenBank/DDBJ databases">
        <authorList>
            <person name="Kallberg Y."/>
            <person name="Tangrot J."/>
            <person name="Rosling A."/>
        </authorList>
    </citation>
    <scope>NUCLEOTIDE SEQUENCE</scope>
    <source>
        <strain evidence="3">FL966</strain>
    </source>
</reference>